<keyword evidence="3" id="KW-1185">Reference proteome</keyword>
<reference evidence="3" key="1">
    <citation type="journal article" date="2013" name="Science">
        <title>The Amborella genome and the evolution of flowering plants.</title>
        <authorList>
            <consortium name="Amborella Genome Project"/>
        </authorList>
    </citation>
    <scope>NUCLEOTIDE SEQUENCE [LARGE SCALE GENOMIC DNA]</scope>
</reference>
<name>U5CST2_AMBTC</name>
<dbReference type="Gramene" id="ERN16311">
    <property type="protein sequence ID" value="ERN16311"/>
    <property type="gene ID" value="AMTR_s00063p00212140"/>
</dbReference>
<dbReference type="EMBL" id="KI392467">
    <property type="protein sequence ID" value="ERN16311.1"/>
    <property type="molecule type" value="Genomic_DNA"/>
</dbReference>
<sequence>MHESTLAPSSQNRMSSDPCLKEFGPMPLQGQRDMHETDKGLEQHEGAAPGIVGDKDPSVVEGKEFILSEQHVGIVEGEGDAGLSTSVGGGPNADEIPEQHEAVAPEAA</sequence>
<feature type="compositionally biased region" description="Basic and acidic residues" evidence="1">
    <location>
        <begin position="97"/>
        <end position="108"/>
    </location>
</feature>
<organism evidence="2 3">
    <name type="scientific">Amborella trichopoda</name>
    <dbReference type="NCBI Taxonomy" id="13333"/>
    <lineage>
        <taxon>Eukaryota</taxon>
        <taxon>Viridiplantae</taxon>
        <taxon>Streptophyta</taxon>
        <taxon>Embryophyta</taxon>
        <taxon>Tracheophyta</taxon>
        <taxon>Spermatophyta</taxon>
        <taxon>Magnoliopsida</taxon>
        <taxon>Amborellales</taxon>
        <taxon>Amborellaceae</taxon>
        <taxon>Amborella</taxon>
    </lineage>
</organism>
<dbReference type="HOGENOM" id="CLU_105192_1_0_1"/>
<feature type="region of interest" description="Disordered" evidence="1">
    <location>
        <begin position="1"/>
        <end position="57"/>
    </location>
</feature>
<dbReference type="AlphaFoldDB" id="U5CST2"/>
<accession>U5CST2</accession>
<protein>
    <submittedName>
        <fullName evidence="2">Uncharacterized protein</fullName>
    </submittedName>
</protein>
<evidence type="ECO:0000313" key="2">
    <source>
        <dbReference type="EMBL" id="ERN16311.1"/>
    </source>
</evidence>
<evidence type="ECO:0000313" key="3">
    <source>
        <dbReference type="Proteomes" id="UP000017836"/>
    </source>
</evidence>
<feature type="region of interest" description="Disordered" evidence="1">
    <location>
        <begin position="76"/>
        <end position="108"/>
    </location>
</feature>
<proteinExistence type="predicted"/>
<feature type="compositionally biased region" description="Basic and acidic residues" evidence="1">
    <location>
        <begin position="32"/>
        <end position="45"/>
    </location>
</feature>
<dbReference type="Proteomes" id="UP000017836">
    <property type="component" value="Unassembled WGS sequence"/>
</dbReference>
<evidence type="ECO:0000256" key="1">
    <source>
        <dbReference type="SAM" id="MobiDB-lite"/>
    </source>
</evidence>
<gene>
    <name evidence="2" type="ORF">AMTR_s00063p00212140</name>
</gene>
<feature type="compositionally biased region" description="Polar residues" evidence="1">
    <location>
        <begin position="1"/>
        <end position="15"/>
    </location>
</feature>